<evidence type="ECO:0000256" key="2">
    <source>
        <dbReference type="SAM" id="SignalP"/>
    </source>
</evidence>
<evidence type="ECO:0000256" key="1">
    <source>
        <dbReference type="SAM" id="MobiDB-lite"/>
    </source>
</evidence>
<name>C5S3U7_9PAST</name>
<dbReference type="OrthoDB" id="5678905at2"/>
<dbReference type="eggNOG" id="ENOG502ZMPD">
    <property type="taxonomic scope" value="Bacteria"/>
</dbReference>
<dbReference type="Proteomes" id="UP000005532">
    <property type="component" value="Unassembled WGS sequence"/>
</dbReference>
<dbReference type="RefSeq" id="WP_005825187.1">
    <property type="nucleotide sequence ID" value="NZ_ACQL01000112.1"/>
</dbReference>
<gene>
    <name evidence="3" type="ORF">AM305_01734</name>
</gene>
<evidence type="ECO:0000313" key="4">
    <source>
        <dbReference type="Proteomes" id="UP000005532"/>
    </source>
</evidence>
<feature type="chain" id="PRO_5002956809" description="Periplasmic protein" evidence="2">
    <location>
        <begin position="21"/>
        <end position="198"/>
    </location>
</feature>
<feature type="compositionally biased region" description="Basic and acidic residues" evidence="1">
    <location>
        <begin position="179"/>
        <end position="198"/>
    </location>
</feature>
<sequence>MKKTLYVILASMFLSFSAFAQNVENIDSVTGVNYEVDENGEFARIRSTGEAELEFGDRKDIRTATQKAQMRAKANIAKFLSERVSSEEVISSIEKSMTNTAGKSKEAIRETINTYTENIHNSAEALLKGVIATKTDVNKDEKYVQVEVGLSPKTMKAADTLNKGLKEDNSGSLGSSSKETIDSGSGREIKKVKNYDNF</sequence>
<feature type="region of interest" description="Disordered" evidence="1">
    <location>
        <begin position="164"/>
        <end position="198"/>
    </location>
</feature>
<dbReference type="AlphaFoldDB" id="C5S3U7"/>
<dbReference type="EMBL" id="ACQL01000112">
    <property type="protein sequence ID" value="EER46437.1"/>
    <property type="molecule type" value="Genomic_DNA"/>
</dbReference>
<evidence type="ECO:0000313" key="3">
    <source>
        <dbReference type="EMBL" id="EER46437.1"/>
    </source>
</evidence>
<accession>C5S3U7</accession>
<keyword evidence="2" id="KW-0732">Signal</keyword>
<protein>
    <recommendedName>
        <fullName evidence="5">Periplasmic protein</fullName>
    </recommendedName>
</protein>
<organism evidence="3 4">
    <name type="scientific">Actinobacillus minor NM305</name>
    <dbReference type="NCBI Taxonomy" id="637911"/>
    <lineage>
        <taxon>Bacteria</taxon>
        <taxon>Pseudomonadati</taxon>
        <taxon>Pseudomonadota</taxon>
        <taxon>Gammaproteobacteria</taxon>
        <taxon>Pasteurellales</taxon>
        <taxon>Pasteurellaceae</taxon>
        <taxon>Actinobacillus</taxon>
    </lineage>
</organism>
<proteinExistence type="predicted"/>
<reference evidence="3 4" key="1">
    <citation type="journal article" date="2010" name="Vet. Microbiol.">
        <title>Production of haemolysins by strains of the Actinobacillus minor/porcitonsillarum complex.</title>
        <authorList>
            <person name="Arya G."/>
            <person name="Niven D.F."/>
        </authorList>
    </citation>
    <scope>NUCLEOTIDE SEQUENCE [LARGE SCALE GENOMIC DNA]</scope>
    <source>
        <strain evidence="3 4">NM305</strain>
    </source>
</reference>
<feature type="signal peptide" evidence="2">
    <location>
        <begin position="1"/>
        <end position="20"/>
    </location>
</feature>
<comment type="caution">
    <text evidence="3">The sequence shown here is derived from an EMBL/GenBank/DDBJ whole genome shotgun (WGS) entry which is preliminary data.</text>
</comment>
<evidence type="ECO:0008006" key="5">
    <source>
        <dbReference type="Google" id="ProtNLM"/>
    </source>
</evidence>